<dbReference type="Proteomes" id="UP001195483">
    <property type="component" value="Unassembled WGS sequence"/>
</dbReference>
<reference evidence="1" key="3">
    <citation type="submission" date="2023-05" db="EMBL/GenBank/DDBJ databases">
        <authorList>
            <person name="Smith C.H."/>
        </authorList>
    </citation>
    <scope>NUCLEOTIDE SEQUENCE</scope>
    <source>
        <strain evidence="1">CHS0354</strain>
        <tissue evidence="1">Mantle</tissue>
    </source>
</reference>
<evidence type="ECO:0000313" key="2">
    <source>
        <dbReference type="Proteomes" id="UP001195483"/>
    </source>
</evidence>
<keyword evidence="2" id="KW-1185">Reference proteome</keyword>
<dbReference type="AlphaFoldDB" id="A0AAE0VI05"/>
<reference evidence="1" key="2">
    <citation type="journal article" date="2021" name="Genome Biol. Evol.">
        <title>Developing a high-quality reference genome for a parasitic bivalve with doubly uniparental inheritance (Bivalvia: Unionida).</title>
        <authorList>
            <person name="Smith C.H."/>
        </authorList>
    </citation>
    <scope>NUCLEOTIDE SEQUENCE</scope>
    <source>
        <strain evidence="1">CHS0354</strain>
        <tissue evidence="1">Mantle</tissue>
    </source>
</reference>
<proteinExistence type="predicted"/>
<evidence type="ECO:0000313" key="1">
    <source>
        <dbReference type="EMBL" id="KAK3577607.1"/>
    </source>
</evidence>
<feature type="non-terminal residue" evidence="1">
    <location>
        <position position="1"/>
    </location>
</feature>
<sequence length="62" mass="7610">MEIVYNTLEQSGVYTLVEDTRSRWPWTTINLHDYRTVTERFWVQHFCEFDTEQVTSTSYRRS</sequence>
<protein>
    <submittedName>
        <fullName evidence="1">Uncharacterized protein</fullName>
    </submittedName>
</protein>
<reference evidence="1" key="1">
    <citation type="journal article" date="2021" name="Genome Biol. Evol.">
        <title>A High-Quality Reference Genome for a Parasitic Bivalve with Doubly Uniparental Inheritance (Bivalvia: Unionida).</title>
        <authorList>
            <person name="Smith C.H."/>
        </authorList>
    </citation>
    <scope>NUCLEOTIDE SEQUENCE</scope>
    <source>
        <strain evidence="1">CHS0354</strain>
    </source>
</reference>
<comment type="caution">
    <text evidence="1">The sequence shown here is derived from an EMBL/GenBank/DDBJ whole genome shotgun (WGS) entry which is preliminary data.</text>
</comment>
<organism evidence="1 2">
    <name type="scientific">Potamilus streckersoni</name>
    <dbReference type="NCBI Taxonomy" id="2493646"/>
    <lineage>
        <taxon>Eukaryota</taxon>
        <taxon>Metazoa</taxon>
        <taxon>Spiralia</taxon>
        <taxon>Lophotrochozoa</taxon>
        <taxon>Mollusca</taxon>
        <taxon>Bivalvia</taxon>
        <taxon>Autobranchia</taxon>
        <taxon>Heteroconchia</taxon>
        <taxon>Palaeoheterodonta</taxon>
        <taxon>Unionida</taxon>
        <taxon>Unionoidea</taxon>
        <taxon>Unionidae</taxon>
        <taxon>Ambleminae</taxon>
        <taxon>Lampsilini</taxon>
        <taxon>Potamilus</taxon>
    </lineage>
</organism>
<name>A0AAE0VI05_9BIVA</name>
<accession>A0AAE0VI05</accession>
<dbReference type="EMBL" id="JAEAOA010000413">
    <property type="protein sequence ID" value="KAK3577607.1"/>
    <property type="molecule type" value="Genomic_DNA"/>
</dbReference>
<gene>
    <name evidence="1" type="ORF">CHS0354_005840</name>
</gene>